<evidence type="ECO:0000313" key="1">
    <source>
        <dbReference type="EMBL" id="JAH30948.1"/>
    </source>
</evidence>
<reference evidence="1" key="2">
    <citation type="journal article" date="2015" name="Fish Shellfish Immunol.">
        <title>Early steps in the European eel (Anguilla anguilla)-Vibrio vulnificus interaction in the gills: Role of the RtxA13 toxin.</title>
        <authorList>
            <person name="Callol A."/>
            <person name="Pajuelo D."/>
            <person name="Ebbesson L."/>
            <person name="Teles M."/>
            <person name="MacKenzie S."/>
            <person name="Amaro C."/>
        </authorList>
    </citation>
    <scope>NUCLEOTIDE SEQUENCE</scope>
</reference>
<reference evidence="1" key="1">
    <citation type="submission" date="2014-11" db="EMBL/GenBank/DDBJ databases">
        <authorList>
            <person name="Amaro Gonzalez C."/>
        </authorList>
    </citation>
    <scope>NUCLEOTIDE SEQUENCE</scope>
</reference>
<proteinExistence type="predicted"/>
<name>A0A0E9RRK0_ANGAN</name>
<protein>
    <submittedName>
        <fullName evidence="1">Uncharacterized protein</fullName>
    </submittedName>
</protein>
<dbReference type="AlphaFoldDB" id="A0A0E9RRK0"/>
<dbReference type="EMBL" id="GBXM01077629">
    <property type="protein sequence ID" value="JAH30948.1"/>
    <property type="molecule type" value="Transcribed_RNA"/>
</dbReference>
<organism evidence="1">
    <name type="scientific">Anguilla anguilla</name>
    <name type="common">European freshwater eel</name>
    <name type="synonym">Muraena anguilla</name>
    <dbReference type="NCBI Taxonomy" id="7936"/>
    <lineage>
        <taxon>Eukaryota</taxon>
        <taxon>Metazoa</taxon>
        <taxon>Chordata</taxon>
        <taxon>Craniata</taxon>
        <taxon>Vertebrata</taxon>
        <taxon>Euteleostomi</taxon>
        <taxon>Actinopterygii</taxon>
        <taxon>Neopterygii</taxon>
        <taxon>Teleostei</taxon>
        <taxon>Anguilliformes</taxon>
        <taxon>Anguillidae</taxon>
        <taxon>Anguilla</taxon>
    </lineage>
</organism>
<accession>A0A0E9RRK0</accession>
<sequence length="54" mass="6047">MEQYLDTAVFIPLDVRVLWVTAIKTLQATQNNSAGYLLSSVRDLPLIQSKLALQ</sequence>